<accession>A0A5R9E943</accession>
<organism evidence="3 4">
    <name type="scientific">Streptomyces marianii</name>
    <dbReference type="NCBI Taxonomy" id="1817406"/>
    <lineage>
        <taxon>Bacteria</taxon>
        <taxon>Bacillati</taxon>
        <taxon>Actinomycetota</taxon>
        <taxon>Actinomycetes</taxon>
        <taxon>Kitasatosporales</taxon>
        <taxon>Streptomycetaceae</taxon>
        <taxon>Streptomyces</taxon>
    </lineage>
</organism>
<comment type="similarity">
    <text evidence="1">Belongs to the thioesterase family.</text>
</comment>
<dbReference type="InterPro" id="IPR012223">
    <property type="entry name" value="TEII"/>
</dbReference>
<dbReference type="PANTHER" id="PTHR11487:SF0">
    <property type="entry name" value="S-ACYL FATTY ACID SYNTHASE THIOESTERASE, MEDIUM CHAIN"/>
    <property type="match status" value="1"/>
</dbReference>
<dbReference type="PANTHER" id="PTHR11487">
    <property type="entry name" value="THIOESTERASE"/>
    <property type="match status" value="1"/>
</dbReference>
<feature type="domain" description="Thioesterase" evidence="2">
    <location>
        <begin position="8"/>
        <end position="228"/>
    </location>
</feature>
<dbReference type="GO" id="GO:0008610">
    <property type="term" value="P:lipid biosynthetic process"/>
    <property type="evidence" value="ECO:0007669"/>
    <property type="project" value="TreeGrafter"/>
</dbReference>
<protein>
    <submittedName>
        <fullName evidence="3">Thioesterase</fullName>
    </submittedName>
</protein>
<dbReference type="Pfam" id="PF00975">
    <property type="entry name" value="Thioesterase"/>
    <property type="match status" value="1"/>
</dbReference>
<evidence type="ECO:0000259" key="2">
    <source>
        <dbReference type="Pfam" id="PF00975"/>
    </source>
</evidence>
<dbReference type="Proteomes" id="UP000305921">
    <property type="component" value="Unassembled WGS sequence"/>
</dbReference>
<evidence type="ECO:0000313" key="3">
    <source>
        <dbReference type="EMBL" id="TLQ44533.1"/>
    </source>
</evidence>
<keyword evidence="4" id="KW-1185">Reference proteome</keyword>
<dbReference type="RefSeq" id="WP_138053893.1">
    <property type="nucleotide sequence ID" value="NZ_VAWE01000001.1"/>
</dbReference>
<dbReference type="EMBL" id="VAWE01000001">
    <property type="protein sequence ID" value="TLQ44533.1"/>
    <property type="molecule type" value="Genomic_DNA"/>
</dbReference>
<gene>
    <name evidence="3" type="ORF">FEF34_16645</name>
</gene>
<dbReference type="InterPro" id="IPR029058">
    <property type="entry name" value="AB_hydrolase_fold"/>
</dbReference>
<dbReference type="InterPro" id="IPR001031">
    <property type="entry name" value="Thioesterase"/>
</dbReference>
<reference evidence="3 4" key="1">
    <citation type="submission" date="2019-05" db="EMBL/GenBank/DDBJ databases">
        <title>Streptomyces marianii sp. nov., a novel marine actinomycete from southern coast of India.</title>
        <authorList>
            <person name="Iniyan A.M."/>
            <person name="Wink J."/>
            <person name="Ramprasad E."/>
            <person name="Ramana C.V."/>
            <person name="Bunk B."/>
            <person name="Sproer C."/>
            <person name="Joseph F.-J.R.S."/>
            <person name="Vincent S.G.P."/>
        </authorList>
    </citation>
    <scope>NUCLEOTIDE SEQUENCE [LARGE SCALE GENOMIC DNA]</scope>
    <source>
        <strain evidence="3 4">ICN19</strain>
    </source>
</reference>
<evidence type="ECO:0000313" key="4">
    <source>
        <dbReference type="Proteomes" id="UP000305921"/>
    </source>
</evidence>
<comment type="caution">
    <text evidence="3">The sequence shown here is derived from an EMBL/GenBank/DDBJ whole genome shotgun (WGS) entry which is preliminary data.</text>
</comment>
<dbReference type="OrthoDB" id="8480037at2"/>
<sequence length="237" mass="26203">MSDRRPLVIALPYAGGGAAAFTEWRTVLDADCAVLPVHLPGRERRFQERPYRRMTHLVRDLVEEVGPLMNRRVVFWGHSMGAAVSVALALELARQGFPPPAHVLVSGAGSPDRRDAKDLVHVLDDARLAARLRQYEGTPREVLENPDLLGLVLPVIRADFELLETWSRPRPAPLPAPLTVLYGEDDRSVSAHQVDGWLSYSDRPVARRPFAGGHFFIRAHVAEVAQILRELAVGPGA</sequence>
<dbReference type="Gene3D" id="3.40.50.1820">
    <property type="entry name" value="alpha/beta hydrolase"/>
    <property type="match status" value="1"/>
</dbReference>
<name>A0A5R9E943_9ACTN</name>
<dbReference type="SUPFAM" id="SSF53474">
    <property type="entry name" value="alpha/beta-Hydrolases"/>
    <property type="match status" value="1"/>
</dbReference>
<dbReference type="AlphaFoldDB" id="A0A5R9E943"/>
<proteinExistence type="inferred from homology"/>
<evidence type="ECO:0000256" key="1">
    <source>
        <dbReference type="ARBA" id="ARBA00007169"/>
    </source>
</evidence>